<dbReference type="SUPFAM" id="SSF56935">
    <property type="entry name" value="Porins"/>
    <property type="match status" value="1"/>
</dbReference>
<sequence>MKHIVIWRQALLVLCLSCSSFAFSQEEKEIRQNGISVNESNELIEQLKNMPFIEVGKGVSFQSKNNTFGMTMRARMQSLLEFDLDKDFHHTSMDAEVKRIRLNFEGYVLSPKLLYSIQLGFAPNDTRTVPNVNANFVRNAILYYKPNSTWNFGVGQAKIKSNRAHSNSSSALEFVDRSIVDGQFHLDRDFGFFGEFFHRVAGTFNVSAKASITTGEGRNWGSNGSESGFAYTGRLELFPFGTFKGKGEALEGDYEYEETPKLMLGGAYSYNDKSTRVHGQNGAIIPDGETRTLKTYYADLVLKYRGFAFVTDFMGRACGSPLFASDPDLSVFVGKGLNVQASYMLPKHWSVALRNATLFADEEIRPVVGYKNYNQTTFGLTKYIVGHNFKVQADASYNQMREAIGPYDRWQFRFVLEVRI</sequence>
<reference evidence="2 3" key="1">
    <citation type="submission" date="2020-04" db="EMBL/GenBank/DDBJ databases">
        <title>Complete Genomes and Methylome analysis of CBBP consortium that reverse antibiotic-induced susceptibility to vancomycin-resistant Enterococcus faecium infection.</title>
        <authorList>
            <person name="Fomenkov A."/>
            <person name="Zhang Z."/>
            <person name="Pamer E."/>
            <person name="Roberts R.J."/>
        </authorList>
    </citation>
    <scope>NUCLEOTIDE SEQUENCE [LARGE SCALE GENOMIC DNA]</scope>
    <source>
        <strain evidence="3">CBBP</strain>
    </source>
</reference>
<feature type="signal peptide" evidence="1">
    <location>
        <begin position="1"/>
        <end position="24"/>
    </location>
</feature>
<dbReference type="InterPro" id="IPR023614">
    <property type="entry name" value="Porin_dom_sf"/>
</dbReference>
<organism evidence="2 3">
    <name type="scientific">Parabacteroides distasonis</name>
    <dbReference type="NCBI Taxonomy" id="823"/>
    <lineage>
        <taxon>Bacteria</taxon>
        <taxon>Pseudomonadati</taxon>
        <taxon>Bacteroidota</taxon>
        <taxon>Bacteroidia</taxon>
        <taxon>Bacteroidales</taxon>
        <taxon>Tannerellaceae</taxon>
        <taxon>Parabacteroides</taxon>
    </lineage>
</organism>
<dbReference type="Pfam" id="PF07396">
    <property type="entry name" value="Porin_O_P"/>
    <property type="match status" value="1"/>
</dbReference>
<gene>
    <name evidence="2" type="ORF">HHO38_13595</name>
</gene>
<accession>A0A7L5EIX4</accession>
<dbReference type="AlphaFoldDB" id="A0A7L5EIX4"/>
<dbReference type="Gene3D" id="2.40.160.10">
    <property type="entry name" value="Porin"/>
    <property type="match status" value="1"/>
</dbReference>
<feature type="chain" id="PRO_5029790769" description="Porin" evidence="1">
    <location>
        <begin position="25"/>
        <end position="420"/>
    </location>
</feature>
<evidence type="ECO:0008006" key="4">
    <source>
        <dbReference type="Google" id="ProtNLM"/>
    </source>
</evidence>
<dbReference type="InterPro" id="IPR010870">
    <property type="entry name" value="Porin_O/P"/>
</dbReference>
<proteinExistence type="predicted"/>
<evidence type="ECO:0000313" key="2">
    <source>
        <dbReference type="EMBL" id="QJE29279.1"/>
    </source>
</evidence>
<dbReference type="RefSeq" id="WP_170105855.1">
    <property type="nucleotide sequence ID" value="NZ_CP051672.1"/>
</dbReference>
<keyword evidence="1" id="KW-0732">Signal</keyword>
<dbReference type="Proteomes" id="UP000501982">
    <property type="component" value="Chromosome"/>
</dbReference>
<name>A0A7L5EIX4_PARDI</name>
<protein>
    <recommendedName>
        <fullName evidence="4">Porin</fullName>
    </recommendedName>
</protein>
<evidence type="ECO:0000256" key="1">
    <source>
        <dbReference type="SAM" id="SignalP"/>
    </source>
</evidence>
<evidence type="ECO:0000313" key="3">
    <source>
        <dbReference type="Proteomes" id="UP000501982"/>
    </source>
</evidence>
<dbReference type="EMBL" id="CP051672">
    <property type="protein sequence ID" value="QJE29279.1"/>
    <property type="molecule type" value="Genomic_DNA"/>
</dbReference>